<evidence type="ECO:0000313" key="12">
    <source>
        <dbReference type="Proteomes" id="UP000886523"/>
    </source>
</evidence>
<organism evidence="11 12">
    <name type="scientific">Hydnum rufescens UP504</name>
    <dbReference type="NCBI Taxonomy" id="1448309"/>
    <lineage>
        <taxon>Eukaryota</taxon>
        <taxon>Fungi</taxon>
        <taxon>Dikarya</taxon>
        <taxon>Basidiomycota</taxon>
        <taxon>Agaricomycotina</taxon>
        <taxon>Agaricomycetes</taxon>
        <taxon>Cantharellales</taxon>
        <taxon>Hydnaceae</taxon>
        <taxon>Hydnum</taxon>
    </lineage>
</organism>
<dbReference type="PANTHER" id="PTHR21738:SF0">
    <property type="entry name" value="RIBOSOMAL RNA PROCESSING PROTEIN 36 HOMOLOG"/>
    <property type="match status" value="1"/>
</dbReference>
<dbReference type="AlphaFoldDB" id="A0A9P6B512"/>
<name>A0A9P6B512_9AGAM</name>
<dbReference type="OrthoDB" id="448446at2759"/>
<feature type="compositionally biased region" description="Acidic residues" evidence="10">
    <location>
        <begin position="1"/>
        <end position="12"/>
    </location>
</feature>
<evidence type="ECO:0000256" key="6">
    <source>
        <dbReference type="ARBA" id="ARBA00023242"/>
    </source>
</evidence>
<dbReference type="GO" id="GO:0030686">
    <property type="term" value="C:90S preribosome"/>
    <property type="evidence" value="ECO:0007669"/>
    <property type="project" value="TreeGrafter"/>
</dbReference>
<feature type="compositionally biased region" description="Basic and acidic residues" evidence="10">
    <location>
        <begin position="266"/>
        <end position="278"/>
    </location>
</feature>
<keyword evidence="6 9" id="KW-0539">Nucleus</keyword>
<feature type="compositionally biased region" description="Basic residues" evidence="10">
    <location>
        <begin position="83"/>
        <end position="93"/>
    </location>
</feature>
<reference evidence="11" key="1">
    <citation type="journal article" date="2020" name="Nat. Commun.">
        <title>Large-scale genome sequencing of mycorrhizal fungi provides insights into the early evolution of symbiotic traits.</title>
        <authorList>
            <person name="Miyauchi S."/>
            <person name="Kiss E."/>
            <person name="Kuo A."/>
            <person name="Drula E."/>
            <person name="Kohler A."/>
            <person name="Sanchez-Garcia M."/>
            <person name="Morin E."/>
            <person name="Andreopoulos B."/>
            <person name="Barry K.W."/>
            <person name="Bonito G."/>
            <person name="Buee M."/>
            <person name="Carver A."/>
            <person name="Chen C."/>
            <person name="Cichocki N."/>
            <person name="Clum A."/>
            <person name="Culley D."/>
            <person name="Crous P.W."/>
            <person name="Fauchery L."/>
            <person name="Girlanda M."/>
            <person name="Hayes R.D."/>
            <person name="Keri Z."/>
            <person name="LaButti K."/>
            <person name="Lipzen A."/>
            <person name="Lombard V."/>
            <person name="Magnuson J."/>
            <person name="Maillard F."/>
            <person name="Murat C."/>
            <person name="Nolan M."/>
            <person name="Ohm R.A."/>
            <person name="Pangilinan J."/>
            <person name="Pereira M.F."/>
            <person name="Perotto S."/>
            <person name="Peter M."/>
            <person name="Pfister S."/>
            <person name="Riley R."/>
            <person name="Sitrit Y."/>
            <person name="Stielow J.B."/>
            <person name="Szollosi G."/>
            <person name="Zifcakova L."/>
            <person name="Stursova M."/>
            <person name="Spatafora J.W."/>
            <person name="Tedersoo L."/>
            <person name="Vaario L.M."/>
            <person name="Yamada A."/>
            <person name="Yan M."/>
            <person name="Wang P."/>
            <person name="Xu J."/>
            <person name="Bruns T."/>
            <person name="Baldrian P."/>
            <person name="Vilgalys R."/>
            <person name="Dunand C."/>
            <person name="Henrissat B."/>
            <person name="Grigoriev I.V."/>
            <person name="Hibbett D."/>
            <person name="Nagy L.G."/>
            <person name="Martin F.M."/>
        </authorList>
    </citation>
    <scope>NUCLEOTIDE SEQUENCE</scope>
    <source>
        <strain evidence="11">UP504</strain>
    </source>
</reference>
<evidence type="ECO:0000256" key="1">
    <source>
        <dbReference type="ARBA" id="ARBA00004604"/>
    </source>
</evidence>
<sequence>MAQWIDEDDLDEMAEHSEPEPATKSKSGNAVKLASLPFGTLASASRALEPRHHSDDDLDSDEDSDEERKVPHLGDPSSSRPTAPKKLKVKRPDKHAPMEITSKKPVSRRRTIIDVPKIEQRDPRFSTLSGEFNPNKFAHSYSFVTDMQQDEVASLRKSLALARKLSQSSPAHLREERAAEVTRLERALKRTESAVERAKREKRDREVLGNAKREERKKRETGKTGWFMKTGEKRELLAKARFEELAAVGGKQAVNKAITKRKLKLNQKEKRSRPDSGS</sequence>
<evidence type="ECO:0000256" key="4">
    <source>
        <dbReference type="ARBA" id="ARBA00022552"/>
    </source>
</evidence>
<feature type="region of interest" description="Disordered" evidence="10">
    <location>
        <begin position="43"/>
        <end position="118"/>
    </location>
</feature>
<comment type="subcellular location">
    <subcellularLocation>
        <location evidence="1 9">Nucleus</location>
        <location evidence="1 9">Nucleolus</location>
    </subcellularLocation>
</comment>
<accession>A0A9P6B512</accession>
<dbReference type="GO" id="GO:0000462">
    <property type="term" value="P:maturation of SSU-rRNA from tricistronic rRNA transcript (SSU-rRNA, 5.8S rRNA, LSU-rRNA)"/>
    <property type="evidence" value="ECO:0007669"/>
    <property type="project" value="TreeGrafter"/>
</dbReference>
<comment type="subunit">
    <text evidence="9">Associates with 90S and pre-40S pre-ribosomal particles.</text>
</comment>
<dbReference type="GO" id="GO:0005730">
    <property type="term" value="C:nucleolus"/>
    <property type="evidence" value="ECO:0007669"/>
    <property type="project" value="UniProtKB-SubCell"/>
</dbReference>
<dbReference type="Proteomes" id="UP000886523">
    <property type="component" value="Unassembled WGS sequence"/>
</dbReference>
<evidence type="ECO:0000313" key="11">
    <source>
        <dbReference type="EMBL" id="KAF9517517.1"/>
    </source>
</evidence>
<feature type="region of interest" description="Disordered" evidence="10">
    <location>
        <begin position="191"/>
        <end position="225"/>
    </location>
</feature>
<gene>
    <name evidence="11" type="ORF">BS47DRAFT_1314197</name>
</gene>
<evidence type="ECO:0000256" key="3">
    <source>
        <dbReference type="ARBA" id="ARBA00022517"/>
    </source>
</evidence>
<evidence type="ECO:0000256" key="8">
    <source>
        <dbReference type="ARBA" id="ARBA00025053"/>
    </source>
</evidence>
<evidence type="ECO:0000256" key="10">
    <source>
        <dbReference type="SAM" id="MobiDB-lite"/>
    </source>
</evidence>
<dbReference type="EMBL" id="MU128931">
    <property type="protein sequence ID" value="KAF9517517.1"/>
    <property type="molecule type" value="Genomic_DNA"/>
</dbReference>
<keyword evidence="12" id="KW-1185">Reference proteome</keyword>
<feature type="region of interest" description="Disordered" evidence="10">
    <location>
        <begin position="1"/>
        <end position="31"/>
    </location>
</feature>
<protein>
    <recommendedName>
        <fullName evidence="9">rRNA biogenesis protein RRP36</fullName>
    </recommendedName>
</protein>
<keyword evidence="7 9" id="KW-0687">Ribonucleoprotein</keyword>
<dbReference type="PANTHER" id="PTHR21738">
    <property type="entry name" value="RIBOSOMAL RNA PROCESSING PROTEIN 36 HOMOLOG"/>
    <property type="match status" value="1"/>
</dbReference>
<proteinExistence type="inferred from homology"/>
<evidence type="ECO:0000256" key="9">
    <source>
        <dbReference type="RuleBase" id="RU368027"/>
    </source>
</evidence>
<evidence type="ECO:0000256" key="7">
    <source>
        <dbReference type="ARBA" id="ARBA00023274"/>
    </source>
</evidence>
<dbReference type="InterPro" id="IPR009292">
    <property type="entry name" value="RRP36"/>
</dbReference>
<keyword evidence="4 9" id="KW-0698">rRNA processing</keyword>
<feature type="compositionally biased region" description="Basic and acidic residues" evidence="10">
    <location>
        <begin position="13"/>
        <end position="23"/>
    </location>
</feature>
<evidence type="ECO:0000256" key="2">
    <source>
        <dbReference type="ARBA" id="ARBA00009418"/>
    </source>
</evidence>
<keyword evidence="3 9" id="KW-0690">Ribosome biogenesis</keyword>
<comment type="similarity">
    <text evidence="2 9">Belongs to the RRP36 family.</text>
</comment>
<comment type="caution">
    <text evidence="11">The sequence shown here is derived from an EMBL/GenBank/DDBJ whole genome shotgun (WGS) entry which is preliminary data.</text>
</comment>
<feature type="compositionally biased region" description="Acidic residues" evidence="10">
    <location>
        <begin position="56"/>
        <end position="65"/>
    </location>
</feature>
<evidence type="ECO:0000256" key="5">
    <source>
        <dbReference type="ARBA" id="ARBA00023054"/>
    </source>
</evidence>
<keyword evidence="5" id="KW-0175">Coiled coil</keyword>
<dbReference type="Pfam" id="PF06102">
    <property type="entry name" value="RRP36"/>
    <property type="match status" value="1"/>
</dbReference>
<comment type="function">
    <text evidence="8 9">Component of the 90S pre-ribosome involved in the maturation of rRNAs. Required for early cleavages of the pre-RNAs in the 40S ribosomal subunit maturation pathway.</text>
</comment>
<feature type="non-terminal residue" evidence="11">
    <location>
        <position position="278"/>
    </location>
</feature>
<feature type="region of interest" description="Disordered" evidence="10">
    <location>
        <begin position="259"/>
        <end position="278"/>
    </location>
</feature>
<feature type="compositionally biased region" description="Basic and acidic residues" evidence="10">
    <location>
        <begin position="191"/>
        <end position="222"/>
    </location>
</feature>